<accession>A0A6A6WQ39</accession>
<dbReference type="AlphaFoldDB" id="A0A6A6WQ39"/>
<feature type="transmembrane region" description="Helical" evidence="1">
    <location>
        <begin position="6"/>
        <end position="26"/>
    </location>
</feature>
<reference evidence="2" key="1">
    <citation type="journal article" date="2020" name="Stud. Mycol.">
        <title>101 Dothideomycetes genomes: a test case for predicting lifestyles and emergence of pathogens.</title>
        <authorList>
            <person name="Haridas S."/>
            <person name="Albert R."/>
            <person name="Binder M."/>
            <person name="Bloem J."/>
            <person name="Labutti K."/>
            <person name="Salamov A."/>
            <person name="Andreopoulos B."/>
            <person name="Baker S."/>
            <person name="Barry K."/>
            <person name="Bills G."/>
            <person name="Bluhm B."/>
            <person name="Cannon C."/>
            <person name="Castanera R."/>
            <person name="Culley D."/>
            <person name="Daum C."/>
            <person name="Ezra D."/>
            <person name="Gonzalez J."/>
            <person name="Henrissat B."/>
            <person name="Kuo A."/>
            <person name="Liang C."/>
            <person name="Lipzen A."/>
            <person name="Lutzoni F."/>
            <person name="Magnuson J."/>
            <person name="Mondo S."/>
            <person name="Nolan M."/>
            <person name="Ohm R."/>
            <person name="Pangilinan J."/>
            <person name="Park H.-J."/>
            <person name="Ramirez L."/>
            <person name="Alfaro M."/>
            <person name="Sun H."/>
            <person name="Tritt A."/>
            <person name="Yoshinaga Y."/>
            <person name="Zwiers L.-H."/>
            <person name="Turgeon B."/>
            <person name="Goodwin S."/>
            <person name="Spatafora J."/>
            <person name="Crous P."/>
            <person name="Grigoriev I."/>
        </authorList>
    </citation>
    <scope>NUCLEOTIDE SEQUENCE</scope>
    <source>
        <strain evidence="2">CBS 109.77</strain>
    </source>
</reference>
<dbReference type="Proteomes" id="UP000799757">
    <property type="component" value="Unassembled WGS sequence"/>
</dbReference>
<evidence type="ECO:0000313" key="3">
    <source>
        <dbReference type="Proteomes" id="UP000799757"/>
    </source>
</evidence>
<keyword evidence="1" id="KW-0812">Transmembrane</keyword>
<protein>
    <submittedName>
        <fullName evidence="2">Uncharacterized protein</fullName>
    </submittedName>
</protein>
<gene>
    <name evidence="2" type="ORF">K505DRAFT_330673</name>
</gene>
<keyword evidence="3" id="KW-1185">Reference proteome</keyword>
<organism evidence="2 3">
    <name type="scientific">Melanomma pulvis-pyrius CBS 109.77</name>
    <dbReference type="NCBI Taxonomy" id="1314802"/>
    <lineage>
        <taxon>Eukaryota</taxon>
        <taxon>Fungi</taxon>
        <taxon>Dikarya</taxon>
        <taxon>Ascomycota</taxon>
        <taxon>Pezizomycotina</taxon>
        <taxon>Dothideomycetes</taxon>
        <taxon>Pleosporomycetidae</taxon>
        <taxon>Pleosporales</taxon>
        <taxon>Melanommataceae</taxon>
        <taxon>Melanomma</taxon>
    </lineage>
</organism>
<sequence length="67" mass="7669">MLNSILIFKAAAVYSILVTIAFSYRIRSTESRIAAMGAEVELLREWVKRIEGDIYELGEEPITEIDY</sequence>
<evidence type="ECO:0000256" key="1">
    <source>
        <dbReference type="SAM" id="Phobius"/>
    </source>
</evidence>
<dbReference type="EMBL" id="MU002590">
    <property type="protein sequence ID" value="KAF2785967.1"/>
    <property type="molecule type" value="Genomic_DNA"/>
</dbReference>
<proteinExistence type="predicted"/>
<name>A0A6A6WQ39_9PLEO</name>
<keyword evidence="1" id="KW-1133">Transmembrane helix</keyword>
<evidence type="ECO:0000313" key="2">
    <source>
        <dbReference type="EMBL" id="KAF2785967.1"/>
    </source>
</evidence>
<keyword evidence="1" id="KW-0472">Membrane</keyword>